<dbReference type="SUPFAM" id="SSF52540">
    <property type="entry name" value="P-loop containing nucleoside triphosphate hydrolases"/>
    <property type="match status" value="1"/>
</dbReference>
<evidence type="ECO:0000313" key="6">
    <source>
        <dbReference type="Proteomes" id="UP000030624"/>
    </source>
</evidence>
<dbReference type="Pfam" id="PF13207">
    <property type="entry name" value="AAA_17"/>
    <property type="match status" value="1"/>
</dbReference>
<evidence type="ECO:0000256" key="2">
    <source>
        <dbReference type="ARBA" id="ARBA00022840"/>
    </source>
</evidence>
<evidence type="ECO:0000256" key="1">
    <source>
        <dbReference type="ARBA" id="ARBA00022741"/>
    </source>
</evidence>
<organism evidence="5 6">
    <name type="scientific">Geoglobus acetivorans</name>
    <dbReference type="NCBI Taxonomy" id="565033"/>
    <lineage>
        <taxon>Archaea</taxon>
        <taxon>Methanobacteriati</taxon>
        <taxon>Methanobacteriota</taxon>
        <taxon>Archaeoglobi</taxon>
        <taxon>Archaeoglobales</taxon>
        <taxon>Archaeoglobaceae</taxon>
        <taxon>Geoglobus</taxon>
    </lineage>
</organism>
<dbReference type="EMBL" id="CP009552">
    <property type="protein sequence ID" value="AIY89427.1"/>
    <property type="molecule type" value="Genomic_DNA"/>
</dbReference>
<dbReference type="InterPro" id="IPR002739">
    <property type="entry name" value="PAB1135-like"/>
</dbReference>
<dbReference type="SUPFAM" id="SSF55282">
    <property type="entry name" value="RL5-like"/>
    <property type="match status" value="1"/>
</dbReference>
<dbReference type="GO" id="GO:0016301">
    <property type="term" value="F:kinase activity"/>
    <property type="evidence" value="ECO:0007669"/>
    <property type="project" value="UniProtKB-KW"/>
</dbReference>
<dbReference type="HOGENOM" id="CLU_873208_0_0_2"/>
<accession>A0A0A7GER7</accession>
<dbReference type="eggNOG" id="arCOG01045">
    <property type="taxonomic scope" value="Archaea"/>
</dbReference>
<dbReference type="InterPro" id="IPR027417">
    <property type="entry name" value="P-loop_NTPase"/>
</dbReference>
<feature type="binding site" evidence="3">
    <location>
        <begin position="8"/>
        <end position="15"/>
    </location>
    <ligand>
        <name>ATP</name>
        <dbReference type="ChEBI" id="CHEBI:30616"/>
    </ligand>
</feature>
<dbReference type="Gene3D" id="3.30.1440.10">
    <property type="match status" value="1"/>
</dbReference>
<dbReference type="KEGG" id="gac:GACE_0370"/>
<dbReference type="Gene3D" id="3.40.50.300">
    <property type="entry name" value="P-loop containing nucleotide triphosphate hydrolases"/>
    <property type="match status" value="1"/>
</dbReference>
<dbReference type="Proteomes" id="UP000030624">
    <property type="component" value="Chromosome"/>
</dbReference>
<reference evidence="5 6" key="1">
    <citation type="journal article" date="2015" name="Appl. Environ. Microbiol.">
        <title>The Geoglobus acetivorans genome: Fe(III) reduction, acetate utilization, autotrophic growth, and degradation of aromatic compounds in a hyperthermophilic archaeon.</title>
        <authorList>
            <person name="Mardanov A.V."/>
            <person name="Slododkina G.B."/>
            <person name="Slobodkin A.I."/>
            <person name="Beletsky A.V."/>
            <person name="Gavrilov S.N."/>
            <person name="Kublanov I.V."/>
            <person name="Bonch-Osmolovskaya E.A."/>
            <person name="Skryabin K.G."/>
            <person name="Ravin N.V."/>
        </authorList>
    </citation>
    <scope>NUCLEOTIDE SEQUENCE [LARGE SCALE GENOMIC DNA]</scope>
    <source>
        <strain evidence="5 6">SBH6</strain>
    </source>
</reference>
<comment type="similarity">
    <text evidence="3">Belongs to the UPF0200 family.</text>
</comment>
<dbReference type="PANTHER" id="PTHR41930">
    <property type="entry name" value="UPF0200 PROTEIN MJ1399"/>
    <property type="match status" value="1"/>
</dbReference>
<dbReference type="PANTHER" id="PTHR41930:SF1">
    <property type="entry name" value="DEPHOSPHO-COA KINASE"/>
    <property type="match status" value="1"/>
</dbReference>
<dbReference type="STRING" id="565033.GACE_0370"/>
<evidence type="ECO:0000256" key="3">
    <source>
        <dbReference type="HAMAP-Rule" id="MF_01111"/>
    </source>
</evidence>
<dbReference type="GeneID" id="24796974"/>
<keyword evidence="2 3" id="KW-0067">ATP-binding</keyword>
<sequence>MKIIAFVGLPLSGKTTASRIAEEMGIPVVVMGDVVREEVLRRGLELTDENAGRVATELREKEGMDAIAKRCIPKIREKLEERGVVVVDGIRGIAEVETFRKEFGDDFILINVEAPLEVRFERALKRKREDDVKTPEELKRRDERELSWSMREAIKIADITVENTDTIDEFEDKIRAILSHFLPRVEVEIETDVFPTEDEEKVKKAVRNLFPDATIEIEDGKLYARTSSLSRFRELLRMQRILDTARSEFIRGRSGSRVTVFLNKQTAFVSRINFAEEDAILSPLRVTFRLYDIDFERFLDYMTPETRDGRPIRELERL</sequence>
<keyword evidence="1 3" id="KW-0547">Nucleotide-binding</keyword>
<keyword evidence="5" id="KW-0808">Transferase</keyword>
<dbReference type="HAMAP" id="MF_01112">
    <property type="entry name" value="UPF0201"/>
    <property type="match status" value="1"/>
</dbReference>
<keyword evidence="5" id="KW-0418">Kinase</keyword>
<dbReference type="HAMAP" id="MF_01111">
    <property type="entry name" value="UPF0200"/>
    <property type="match status" value="1"/>
</dbReference>
<dbReference type="GO" id="GO:0005524">
    <property type="term" value="F:ATP binding"/>
    <property type="evidence" value="ECO:0007669"/>
    <property type="project" value="UniProtKB-UniRule"/>
</dbReference>
<proteinExistence type="inferred from homology"/>
<dbReference type="RefSeq" id="WP_048090681.1">
    <property type="nucleotide sequence ID" value="NZ_CP009552.1"/>
</dbReference>
<comment type="similarity">
    <text evidence="4">Belongs to the UPF0201 family.</text>
</comment>
<dbReference type="InterPro" id="IPR022803">
    <property type="entry name" value="Ribosomal_uL5_dom_sf"/>
</dbReference>
<protein>
    <recommendedName>
        <fullName evidence="3 4">Multifunctional fusion protein</fullName>
    </recommendedName>
    <domain>
        <recommendedName>
            <fullName evidence="3">UPF0200 protein GACE_0370</fullName>
        </recommendedName>
    </domain>
    <domain>
        <recommendedName>
            <fullName evidence="4">UPF0201 protein GACE_0370</fullName>
        </recommendedName>
    </domain>
</protein>
<name>A0A0A7GER7_GEOAI</name>
<dbReference type="InterPro" id="IPR022970">
    <property type="entry name" value="NTP_hydrolase-rel"/>
</dbReference>
<dbReference type="Pfam" id="PF01877">
    <property type="entry name" value="RNA_binding"/>
    <property type="match status" value="1"/>
</dbReference>
<gene>
    <name evidence="5" type="ORF">GACE_0370</name>
</gene>
<evidence type="ECO:0000256" key="4">
    <source>
        <dbReference type="HAMAP-Rule" id="MF_01112"/>
    </source>
</evidence>
<dbReference type="AlphaFoldDB" id="A0A0A7GER7"/>
<evidence type="ECO:0000313" key="5">
    <source>
        <dbReference type="EMBL" id="AIY89427.1"/>
    </source>
</evidence>